<feature type="active site" description="Nucleophile" evidence="2">
    <location>
        <position position="52"/>
    </location>
</feature>
<feature type="active site" description="Proton acceptor" evidence="2">
    <location>
        <position position="177"/>
    </location>
</feature>
<dbReference type="InterPro" id="IPR002641">
    <property type="entry name" value="PNPLA_dom"/>
</dbReference>
<evidence type="ECO:0000256" key="2">
    <source>
        <dbReference type="PROSITE-ProRule" id="PRU01161"/>
    </source>
</evidence>
<dbReference type="GO" id="GO:0016042">
    <property type="term" value="P:lipid catabolic process"/>
    <property type="evidence" value="ECO:0007669"/>
    <property type="project" value="UniProtKB-UniRule"/>
</dbReference>
<dbReference type="SUPFAM" id="SSF52151">
    <property type="entry name" value="FabD/lysophospholipase-like"/>
    <property type="match status" value="1"/>
</dbReference>
<dbReference type="Pfam" id="PF19890">
    <property type="entry name" value="DUF6363"/>
    <property type="match status" value="1"/>
</dbReference>
<dbReference type="PROSITE" id="PS51635">
    <property type="entry name" value="PNPLA"/>
    <property type="match status" value="1"/>
</dbReference>
<accession>A0A9D1RS80</accession>
<gene>
    <name evidence="4" type="ORF">H9870_08915</name>
</gene>
<reference evidence="4" key="1">
    <citation type="journal article" date="2021" name="PeerJ">
        <title>Extensive microbial diversity within the chicken gut microbiome revealed by metagenomics and culture.</title>
        <authorList>
            <person name="Gilroy R."/>
            <person name="Ravi A."/>
            <person name="Getino M."/>
            <person name="Pursley I."/>
            <person name="Horton D.L."/>
            <person name="Alikhan N.F."/>
            <person name="Baker D."/>
            <person name="Gharbi K."/>
            <person name="Hall N."/>
            <person name="Watson M."/>
            <person name="Adriaenssens E.M."/>
            <person name="Foster-Nyarko E."/>
            <person name="Jarju S."/>
            <person name="Secka A."/>
            <person name="Antonio M."/>
            <person name="Oren A."/>
            <person name="Chaudhuri R.R."/>
            <person name="La Ragione R."/>
            <person name="Hildebrand F."/>
            <person name="Pallen M.J."/>
        </authorList>
    </citation>
    <scope>NUCLEOTIDE SEQUENCE</scope>
    <source>
        <strain evidence="4">CHK32-1732</strain>
    </source>
</reference>
<dbReference type="CDD" id="cd07208">
    <property type="entry name" value="Pat_hypo_Ecoli_yjju_like"/>
    <property type="match status" value="1"/>
</dbReference>
<proteinExistence type="predicted"/>
<evidence type="ECO:0000313" key="5">
    <source>
        <dbReference type="Proteomes" id="UP000824190"/>
    </source>
</evidence>
<evidence type="ECO:0000313" key="4">
    <source>
        <dbReference type="EMBL" id="HIW91766.1"/>
    </source>
</evidence>
<keyword evidence="2" id="KW-0378">Hydrolase</keyword>
<dbReference type="AlphaFoldDB" id="A0A9D1RS80"/>
<evidence type="ECO:0000256" key="1">
    <source>
        <dbReference type="ARBA" id="ARBA00023098"/>
    </source>
</evidence>
<organism evidence="4 5">
    <name type="scientific">Candidatus Corynebacterium avicola</name>
    <dbReference type="NCBI Taxonomy" id="2838527"/>
    <lineage>
        <taxon>Bacteria</taxon>
        <taxon>Bacillati</taxon>
        <taxon>Actinomycetota</taxon>
        <taxon>Actinomycetes</taxon>
        <taxon>Mycobacteriales</taxon>
        <taxon>Corynebacteriaceae</taxon>
        <taxon>Corynebacterium</taxon>
    </lineage>
</organism>
<comment type="caution">
    <text evidence="2">Lacks conserved residue(s) required for the propagation of feature annotation.</text>
</comment>
<sequence>MTDSLGSSVPAASAADVALVCEGGGARNSFTAATVHEFMVQGIRFGWIGGVSAGASHTLNYLWHDVDRTRESFVEFTASPASGGVGSFIRGDGYFDAEYIYETAGLPGSDLPYDFDAFLADPTPFRIEATNALTGESVRWGREDITDRESLLKRVRASSTLPVIMNTPEVDGVPYVDGALSGSGGIPVDAAEDDGFERFIVLCTRPRDYVRPQVKYPAAIRRLLARYPAVAEAVLGRPDLYNATKQRLFDLEKEGRVLLFFPEEMRISNTERNLDKLKATYYDGMVQTAREWDRMMEFIEG</sequence>
<dbReference type="EMBL" id="DXGC01000076">
    <property type="protein sequence ID" value="HIW91766.1"/>
    <property type="molecule type" value="Genomic_DNA"/>
</dbReference>
<feature type="short sequence motif" description="DGA/G" evidence="2">
    <location>
        <begin position="177"/>
        <end position="179"/>
    </location>
</feature>
<name>A0A9D1RS80_9CORY</name>
<keyword evidence="1 2" id="KW-0443">Lipid metabolism</keyword>
<dbReference type="Gene3D" id="3.40.1090.10">
    <property type="entry name" value="Cytosolic phospholipase A2 catalytic domain"/>
    <property type="match status" value="2"/>
</dbReference>
<feature type="short sequence motif" description="GXSXG" evidence="2">
    <location>
        <begin position="50"/>
        <end position="54"/>
    </location>
</feature>
<comment type="caution">
    <text evidence="4">The sequence shown here is derived from an EMBL/GenBank/DDBJ whole genome shotgun (WGS) entry which is preliminary data.</text>
</comment>
<evidence type="ECO:0000259" key="3">
    <source>
        <dbReference type="PROSITE" id="PS51635"/>
    </source>
</evidence>
<dbReference type="InterPro" id="IPR045943">
    <property type="entry name" value="DUF6363"/>
</dbReference>
<feature type="domain" description="PNPLA" evidence="3">
    <location>
        <begin position="19"/>
        <end position="192"/>
    </location>
</feature>
<dbReference type="InterPro" id="IPR016035">
    <property type="entry name" value="Acyl_Trfase/lysoPLipase"/>
</dbReference>
<dbReference type="GO" id="GO:0016787">
    <property type="term" value="F:hydrolase activity"/>
    <property type="evidence" value="ECO:0007669"/>
    <property type="project" value="UniProtKB-UniRule"/>
</dbReference>
<dbReference type="InterPro" id="IPR037483">
    <property type="entry name" value="YjjU-like"/>
</dbReference>
<dbReference type="Proteomes" id="UP000824190">
    <property type="component" value="Unassembled WGS sequence"/>
</dbReference>
<reference evidence="4" key="2">
    <citation type="submission" date="2021-04" db="EMBL/GenBank/DDBJ databases">
        <authorList>
            <person name="Gilroy R."/>
        </authorList>
    </citation>
    <scope>NUCLEOTIDE SEQUENCE</scope>
    <source>
        <strain evidence="4">CHK32-1732</strain>
    </source>
</reference>
<keyword evidence="2" id="KW-0442">Lipid degradation</keyword>
<dbReference type="Pfam" id="PF01734">
    <property type="entry name" value="Patatin"/>
    <property type="match status" value="1"/>
</dbReference>
<protein>
    <submittedName>
        <fullName evidence="4">Patatin-like phospholipase family protein</fullName>
    </submittedName>
</protein>